<protein>
    <submittedName>
        <fullName evidence="2">HAD family hydrolase</fullName>
        <ecNumber evidence="2">3.-.-.-</ecNumber>
    </submittedName>
</protein>
<dbReference type="Gene3D" id="3.40.50.1000">
    <property type="entry name" value="HAD superfamily/HAD-like"/>
    <property type="match status" value="1"/>
</dbReference>
<keyword evidence="3" id="KW-1185">Reference proteome</keyword>
<evidence type="ECO:0000313" key="2">
    <source>
        <dbReference type="EMBL" id="MFC7202095.1"/>
    </source>
</evidence>
<dbReference type="InterPro" id="IPR023214">
    <property type="entry name" value="HAD_sf"/>
</dbReference>
<dbReference type="SFLD" id="SFLDS00003">
    <property type="entry name" value="Haloacid_Dehalogenase"/>
    <property type="match status" value="1"/>
</dbReference>
<dbReference type="AlphaFoldDB" id="A0ABD5ZA20"/>
<dbReference type="Proteomes" id="UP001596481">
    <property type="component" value="Unassembled WGS sequence"/>
</dbReference>
<dbReference type="PANTHER" id="PTHR43434">
    <property type="entry name" value="PHOSPHOGLYCOLATE PHOSPHATASE"/>
    <property type="match status" value="1"/>
</dbReference>
<dbReference type="InterPro" id="IPR023198">
    <property type="entry name" value="PGP-like_dom2"/>
</dbReference>
<dbReference type="RefSeq" id="WP_390221401.1">
    <property type="nucleotide sequence ID" value="NZ_JBHTAA010000001.1"/>
</dbReference>
<sequence>MLVPDLSEFDAIVYDLDGTLVDLRVDWDGAMAEMASALQDAGVDTRSMGVWSMVDHASHVGLGERVERILDGYERAGALKSKCLPAVDVLQSDGVSSGVCSLNSEGACWTALDVHDLDDHVDAVVGRDTVAARKPDPEPLLATLDRMGVGTESAVFVGDSYRDELTARRAGVAYRYVGWRSIGVLDTVVKTLLGQER</sequence>
<dbReference type="EC" id="3.-.-.-" evidence="2"/>
<dbReference type="SFLD" id="SFLDG01129">
    <property type="entry name" value="C1.5:_HAD__Beta-PGM__Phosphata"/>
    <property type="match status" value="1"/>
</dbReference>
<comment type="similarity">
    <text evidence="1">Belongs to the HAD-like hydrolase superfamily.</text>
</comment>
<dbReference type="SUPFAM" id="SSF56784">
    <property type="entry name" value="HAD-like"/>
    <property type="match status" value="1"/>
</dbReference>
<dbReference type="InterPro" id="IPR050155">
    <property type="entry name" value="HAD-like_hydrolase_sf"/>
</dbReference>
<evidence type="ECO:0000313" key="3">
    <source>
        <dbReference type="Proteomes" id="UP001596481"/>
    </source>
</evidence>
<dbReference type="InterPro" id="IPR006439">
    <property type="entry name" value="HAD-SF_hydro_IA"/>
</dbReference>
<dbReference type="PANTHER" id="PTHR43434:SF1">
    <property type="entry name" value="PHOSPHOGLYCOLATE PHOSPHATASE"/>
    <property type="match status" value="1"/>
</dbReference>
<proteinExistence type="inferred from homology"/>
<dbReference type="NCBIfam" id="TIGR01549">
    <property type="entry name" value="HAD-SF-IA-v1"/>
    <property type="match status" value="1"/>
</dbReference>
<gene>
    <name evidence="2" type="ORF">ACFQJC_01100</name>
</gene>
<organism evidence="2 3">
    <name type="scientific">Haloferax namakaokahaiae</name>
    <dbReference type="NCBI Taxonomy" id="1748331"/>
    <lineage>
        <taxon>Archaea</taxon>
        <taxon>Methanobacteriati</taxon>
        <taxon>Methanobacteriota</taxon>
        <taxon>Stenosarchaea group</taxon>
        <taxon>Halobacteria</taxon>
        <taxon>Halobacteriales</taxon>
        <taxon>Haloferacaceae</taxon>
        <taxon>Haloferax</taxon>
    </lineage>
</organism>
<keyword evidence="2" id="KW-0378">Hydrolase</keyword>
<name>A0ABD5ZA20_9EURY</name>
<evidence type="ECO:0000256" key="1">
    <source>
        <dbReference type="ARBA" id="ARBA00007958"/>
    </source>
</evidence>
<dbReference type="InterPro" id="IPR041492">
    <property type="entry name" value="HAD_2"/>
</dbReference>
<dbReference type="InterPro" id="IPR036412">
    <property type="entry name" value="HAD-like_sf"/>
</dbReference>
<dbReference type="EMBL" id="JBHTAA010000001">
    <property type="protein sequence ID" value="MFC7202095.1"/>
    <property type="molecule type" value="Genomic_DNA"/>
</dbReference>
<dbReference type="Gene3D" id="1.10.150.240">
    <property type="entry name" value="Putative phosphatase, domain 2"/>
    <property type="match status" value="1"/>
</dbReference>
<dbReference type="GO" id="GO:0016787">
    <property type="term" value="F:hydrolase activity"/>
    <property type="evidence" value="ECO:0007669"/>
    <property type="project" value="UniProtKB-KW"/>
</dbReference>
<dbReference type="Pfam" id="PF13419">
    <property type="entry name" value="HAD_2"/>
    <property type="match status" value="1"/>
</dbReference>
<accession>A0ABD5ZA20</accession>
<comment type="caution">
    <text evidence="2">The sequence shown here is derived from an EMBL/GenBank/DDBJ whole genome shotgun (WGS) entry which is preliminary data.</text>
</comment>
<reference evidence="2 3" key="1">
    <citation type="journal article" date="2019" name="Int. J. Syst. Evol. Microbiol.">
        <title>The Global Catalogue of Microorganisms (GCM) 10K type strain sequencing project: providing services to taxonomists for standard genome sequencing and annotation.</title>
        <authorList>
            <consortium name="The Broad Institute Genomics Platform"/>
            <consortium name="The Broad Institute Genome Sequencing Center for Infectious Disease"/>
            <person name="Wu L."/>
            <person name="Ma J."/>
        </authorList>
    </citation>
    <scope>NUCLEOTIDE SEQUENCE [LARGE SCALE GENOMIC DNA]</scope>
    <source>
        <strain evidence="2 3">DSM 29988</strain>
    </source>
</reference>